<feature type="non-terminal residue" evidence="1">
    <location>
        <position position="366"/>
    </location>
</feature>
<evidence type="ECO:0000313" key="1">
    <source>
        <dbReference type="EMBL" id="KAJ1932893.1"/>
    </source>
</evidence>
<organism evidence="1 2">
    <name type="scientific">Linderina macrospora</name>
    <dbReference type="NCBI Taxonomy" id="4868"/>
    <lineage>
        <taxon>Eukaryota</taxon>
        <taxon>Fungi</taxon>
        <taxon>Fungi incertae sedis</taxon>
        <taxon>Zoopagomycota</taxon>
        <taxon>Kickxellomycotina</taxon>
        <taxon>Kickxellomycetes</taxon>
        <taxon>Kickxellales</taxon>
        <taxon>Kickxellaceae</taxon>
        <taxon>Linderina</taxon>
    </lineage>
</organism>
<dbReference type="Proteomes" id="UP001150603">
    <property type="component" value="Unassembled WGS sequence"/>
</dbReference>
<accession>A0ACC1J0J3</accession>
<keyword evidence="2" id="KW-1185">Reference proteome</keyword>
<name>A0ACC1J0J3_9FUNG</name>
<evidence type="ECO:0000313" key="2">
    <source>
        <dbReference type="Proteomes" id="UP001150603"/>
    </source>
</evidence>
<comment type="caution">
    <text evidence="1">The sequence shown here is derived from an EMBL/GenBank/DDBJ whole genome shotgun (WGS) entry which is preliminary data.</text>
</comment>
<protein>
    <submittedName>
        <fullName evidence="1">Uncharacterized protein</fullName>
    </submittedName>
</protein>
<proteinExistence type="predicted"/>
<sequence length="366" mass="42760">MWQDTLRMLCYRSATLLFTDFRKEENVLAIDNNLQKLVDLKQHGYVRKVRLAFSLYQLCLDSTVIEKLREFFRSSGRMHNVQELEVQPYWRQVLPIDSPFSHGDPLEEFDEAVQTEILSNLMNLVHEYMPRVSSMTMRDLKKTWWRIPNLEPSVKAIEQLSEIVQSPQKLVTENYSITKRIVAQSQSCLAHVSITKHIKGLFHVRLIQSNAKTLESIYLEKATLSALVRITQNPAARTTALTYPKLKKLSVITCSGKHTGKMFRPQMNPFPVLEEFVVRGQFPFVNPQILKDTRHTMRVLRLEIDQTMMLMLNEHEILESNFFPNLEHISMGFPLRHRYTMNTLRDPLFVKTMAISKNLKVAKMHD</sequence>
<gene>
    <name evidence="1" type="ORF">FBU59_006215</name>
</gene>
<reference evidence="1" key="1">
    <citation type="submission" date="2022-07" db="EMBL/GenBank/DDBJ databases">
        <title>Phylogenomic reconstructions and comparative analyses of Kickxellomycotina fungi.</title>
        <authorList>
            <person name="Reynolds N.K."/>
            <person name="Stajich J.E."/>
            <person name="Barry K."/>
            <person name="Grigoriev I.V."/>
            <person name="Crous P."/>
            <person name="Smith M.E."/>
        </authorList>
    </citation>
    <scope>NUCLEOTIDE SEQUENCE</scope>
    <source>
        <strain evidence="1">NRRL 5244</strain>
    </source>
</reference>
<dbReference type="EMBL" id="JANBPW010005314">
    <property type="protein sequence ID" value="KAJ1932893.1"/>
    <property type="molecule type" value="Genomic_DNA"/>
</dbReference>